<organism evidence="4 5">
    <name type="scientific">Kibdelosporangium banguiense</name>
    <dbReference type="NCBI Taxonomy" id="1365924"/>
    <lineage>
        <taxon>Bacteria</taxon>
        <taxon>Bacillati</taxon>
        <taxon>Actinomycetota</taxon>
        <taxon>Actinomycetes</taxon>
        <taxon>Pseudonocardiales</taxon>
        <taxon>Pseudonocardiaceae</taxon>
        <taxon>Kibdelosporangium</taxon>
    </lineage>
</organism>
<comment type="caution">
    <text evidence="4">The sequence shown here is derived from an EMBL/GenBank/DDBJ whole genome shotgun (WGS) entry which is preliminary data.</text>
</comment>
<keyword evidence="5" id="KW-1185">Reference proteome</keyword>
<accession>A0ABS4TVP5</accession>
<dbReference type="InterPro" id="IPR025246">
    <property type="entry name" value="IS30-like_HTH"/>
</dbReference>
<evidence type="ECO:0000256" key="1">
    <source>
        <dbReference type="SAM" id="MobiDB-lite"/>
    </source>
</evidence>
<proteinExistence type="predicted"/>
<dbReference type="EMBL" id="JAGINW010000001">
    <property type="protein sequence ID" value="MBP2328044.1"/>
    <property type="molecule type" value="Genomic_DNA"/>
</dbReference>
<dbReference type="RefSeq" id="WP_209645116.1">
    <property type="nucleotide sequence ID" value="NZ_JAGINW010000001.1"/>
</dbReference>
<dbReference type="InterPro" id="IPR000835">
    <property type="entry name" value="HTH_MarR-typ"/>
</dbReference>
<dbReference type="PANTHER" id="PTHR10948">
    <property type="entry name" value="TRANSPOSASE"/>
    <property type="match status" value="1"/>
</dbReference>
<dbReference type="Pfam" id="PF12802">
    <property type="entry name" value="MarR_2"/>
    <property type="match status" value="1"/>
</dbReference>
<feature type="domain" description="HTH marR-type" evidence="2">
    <location>
        <begin position="122"/>
        <end position="164"/>
    </location>
</feature>
<evidence type="ECO:0000313" key="5">
    <source>
        <dbReference type="Proteomes" id="UP001519332"/>
    </source>
</evidence>
<dbReference type="Proteomes" id="UP001519332">
    <property type="component" value="Unassembled WGS sequence"/>
</dbReference>
<name>A0ABS4TVP5_9PSEU</name>
<feature type="region of interest" description="Disordered" evidence="1">
    <location>
        <begin position="33"/>
        <end position="82"/>
    </location>
</feature>
<feature type="compositionally biased region" description="Basic and acidic residues" evidence="1">
    <location>
        <begin position="38"/>
        <end position="61"/>
    </location>
</feature>
<dbReference type="PANTHER" id="PTHR10948:SF23">
    <property type="entry name" value="TRANSPOSASE INSI FOR INSERTION SEQUENCE ELEMENT IS30A-RELATED"/>
    <property type="match status" value="1"/>
</dbReference>
<gene>
    <name evidence="4" type="ORF">JOF56_008429</name>
</gene>
<reference evidence="4 5" key="1">
    <citation type="submission" date="2021-03" db="EMBL/GenBank/DDBJ databases">
        <title>Sequencing the genomes of 1000 actinobacteria strains.</title>
        <authorList>
            <person name="Klenk H.-P."/>
        </authorList>
    </citation>
    <scope>NUCLEOTIDE SEQUENCE [LARGE SCALE GENOMIC DNA]</scope>
    <source>
        <strain evidence="4 5">DSM 46670</strain>
    </source>
</reference>
<dbReference type="SUPFAM" id="SSF46689">
    <property type="entry name" value="Homeodomain-like"/>
    <property type="match status" value="1"/>
</dbReference>
<dbReference type="InterPro" id="IPR036390">
    <property type="entry name" value="WH_DNA-bd_sf"/>
</dbReference>
<dbReference type="SUPFAM" id="SSF46785">
    <property type="entry name" value="Winged helix' DNA-binding domain"/>
    <property type="match status" value="1"/>
</dbReference>
<dbReference type="Gene3D" id="1.10.10.10">
    <property type="entry name" value="Winged helix-like DNA-binding domain superfamily/Winged helix DNA-binding domain"/>
    <property type="match status" value="1"/>
</dbReference>
<evidence type="ECO:0000259" key="2">
    <source>
        <dbReference type="Pfam" id="PF12802"/>
    </source>
</evidence>
<evidence type="ECO:0000259" key="3">
    <source>
        <dbReference type="Pfam" id="PF13936"/>
    </source>
</evidence>
<protein>
    <submittedName>
        <fullName evidence="4">Transcriptional regulator</fullName>
    </submittedName>
</protein>
<evidence type="ECO:0000313" key="4">
    <source>
        <dbReference type="EMBL" id="MBP2328044.1"/>
    </source>
</evidence>
<dbReference type="InterPro" id="IPR009057">
    <property type="entry name" value="Homeodomain-like_sf"/>
</dbReference>
<feature type="domain" description="Transposase IS30-like HTH" evidence="3">
    <location>
        <begin position="5"/>
        <end position="45"/>
    </location>
</feature>
<sequence>MPGGRLTLEDRRRIATWLREGFRPAAIARRLGRPRSTINRELERNGGPDDYQADRAQEAAMRRARRRPPGPPPAAPQQADEYGRDVAAVREFTEQFTALMVRTGLPAMPAKVLACLFASDAGAFTSAELVQRLRVSPASVSKAVAYLEKLQLVTRERDADTRRERYVIDDDVWYRAWSASTKSITLWAGAAEQGADILGAATPAGTRMRDISEFFQLLAEDMTKAAEHRRDTLRLRSAPPPA</sequence>
<dbReference type="Pfam" id="PF13936">
    <property type="entry name" value="HTH_38"/>
    <property type="match status" value="1"/>
</dbReference>
<dbReference type="InterPro" id="IPR036388">
    <property type="entry name" value="WH-like_DNA-bd_sf"/>
</dbReference>
<dbReference type="InterPro" id="IPR051917">
    <property type="entry name" value="Transposase-Integrase"/>
</dbReference>